<feature type="transmembrane region" description="Helical" evidence="1">
    <location>
        <begin position="6"/>
        <end position="27"/>
    </location>
</feature>
<evidence type="ECO:0000313" key="3">
    <source>
        <dbReference type="Proteomes" id="UP000000329"/>
    </source>
</evidence>
<evidence type="ECO:0008006" key="4">
    <source>
        <dbReference type="Google" id="ProtNLM"/>
    </source>
</evidence>
<name>D8IPR6_HERSS</name>
<dbReference type="RefSeq" id="WP_013235427.1">
    <property type="nucleotide sequence ID" value="NC_014323.1"/>
</dbReference>
<keyword evidence="1" id="KW-0472">Membrane</keyword>
<keyword evidence="3" id="KW-1185">Reference proteome</keyword>
<sequence>MTDFVILFLGATTGAVVFIPLGVGICAHRHTEAGIPLTTQNDFIQLLSSPPRDYTFFGKLVFACLMLAWLCVFFGAWYLPFLGARMLDLPADSPIIGKSIWLAFGSGVIFFVSGYRFWRKRAYSL</sequence>
<feature type="transmembrane region" description="Helical" evidence="1">
    <location>
        <begin position="56"/>
        <end position="79"/>
    </location>
</feature>
<dbReference type="Proteomes" id="UP000000329">
    <property type="component" value="Chromosome"/>
</dbReference>
<evidence type="ECO:0000313" key="2">
    <source>
        <dbReference type="EMBL" id="ADJ64963.1"/>
    </source>
</evidence>
<dbReference type="AlphaFoldDB" id="D8IPR6"/>
<reference evidence="2 3" key="1">
    <citation type="submission" date="2010-04" db="EMBL/GenBank/DDBJ databases">
        <title>The genome of Herbaspirillum seropedicae SmR1, an endophytic, nitrogen-fixing, plant-growth promoting beta-Proteobacteria.</title>
        <authorList>
            <person name="Pedrosa F.O."/>
            <person name="Monteiro R.A."/>
            <person name="Wassem R."/>
            <person name="Cruz L.M."/>
            <person name="Ayub R.A."/>
            <person name="Colauto N.B."/>
            <person name="Fernandez M.A."/>
            <person name="Fungaro M.H.P."/>
            <person name="Grisard E.C."/>
            <person name="Hungria M."/>
            <person name="Madeira H.M.F."/>
            <person name="Nodari R.O."/>
            <person name="Osaku C.A."/>
            <person name="Petzl-Erler M.L."/>
            <person name="Terenzi H."/>
            <person name="Vieira L.G.E."/>
            <person name="Almeida M.I.M."/>
            <person name="Alves L.R."/>
            <person name="Arantes O.M.N."/>
            <person name="Balsanelli E."/>
            <person name="Barcellos F.G."/>
            <person name="Baura V.A."/>
            <person name="Binde D.R."/>
            <person name="Campo R.J."/>
            <person name="Chubatsu L.S."/>
            <person name="Chueire L.M.O."/>
            <person name="Ciferri R.R."/>
            <person name="Correa L.C."/>
            <person name="da Conceicao Silva J.L."/>
            <person name="Dabul A.N.G."/>
            <person name="Dambros B.P."/>
            <person name="Faoro H."/>
            <person name="Favetti A."/>
            <person name="Friedermann G."/>
            <person name="Furlaneto M.C."/>
            <person name="Gasques L.S."/>
            <person name="Gimenes C.C.T."/>
            <person name="Gioppo N.M.R."/>
            <person name="Glienke-Blanco C."/>
            <person name="Godoy L.P."/>
            <person name="Guerra M.P."/>
            <person name="Karp S."/>
            <person name="Kava-Cordeiro V."/>
            <person name="Margarido V.P."/>
            <person name="Mathioni S.M."/>
            <person name="Menck-Soares M.A."/>
            <person name="Murace N.K."/>
            <person name="Nicolas M.F."/>
            <person name="Oliveira C.E.C."/>
            <person name="Pagnan N.A.B."/>
            <person name="Pamphile J.A."/>
            <person name="Patussi E.V."/>
            <person name="Pereira L.F.P."/>
            <person name="Pereira-Ferrari L."/>
            <person name="Pinto F.G.S."/>
            <person name="Precoma C."/>
            <person name="Prioli A.J."/>
            <person name="Prioli S.M.A.P."/>
            <person name="Raittz R.T."/>
            <person name="Ramos H.J.O."/>
            <person name="Ribeiro E.M.S.F."/>
            <person name="Rigo L.U."/>
            <person name="Rocha C.L.M.S.C."/>
            <person name="Rocha S.N."/>
            <person name="Santos K."/>
            <person name="Satori D."/>
            <person name="Silva A.G."/>
            <person name="Simao R.C.G."/>
            <person name="Soares M.A.M."/>
            <person name="Souza E.M."/>
            <person name="Steffens M.B.R."/>
            <person name="Steindel M."/>
            <person name="Tadra-Sfeir M.Z."/>
            <person name="Takahashi E.K."/>
            <person name="Torres R.A."/>
            <person name="Valle J.S."/>
            <person name="Vernal J.I."/>
            <person name="Vilas-Boas L.A."/>
            <person name="Watanabe M.A.E."/>
            <person name="Weiss V.A."/>
            <person name="Yates M.A."/>
            <person name="Souza E.M."/>
        </authorList>
    </citation>
    <scope>NUCLEOTIDE SEQUENCE [LARGE SCALE GENOMIC DNA]</scope>
    <source>
        <strain evidence="2 3">SmR1</strain>
    </source>
</reference>
<dbReference type="STRING" id="757424.Hsero_3484"/>
<dbReference type="EMBL" id="CP002039">
    <property type="protein sequence ID" value="ADJ64963.1"/>
    <property type="molecule type" value="Genomic_DNA"/>
</dbReference>
<protein>
    <recommendedName>
        <fullName evidence="4">Transmembrane protein</fullName>
    </recommendedName>
</protein>
<feature type="transmembrane region" description="Helical" evidence="1">
    <location>
        <begin position="99"/>
        <end position="118"/>
    </location>
</feature>
<evidence type="ECO:0000256" key="1">
    <source>
        <dbReference type="SAM" id="Phobius"/>
    </source>
</evidence>
<proteinExistence type="predicted"/>
<keyword evidence="1" id="KW-1133">Transmembrane helix</keyword>
<accession>D8IPR6</accession>
<dbReference type="HOGENOM" id="CLU_1989562_0_0_4"/>
<organism evidence="2 3">
    <name type="scientific">Herbaspirillum seropedicae (strain SmR1)</name>
    <dbReference type="NCBI Taxonomy" id="757424"/>
    <lineage>
        <taxon>Bacteria</taxon>
        <taxon>Pseudomonadati</taxon>
        <taxon>Pseudomonadota</taxon>
        <taxon>Betaproteobacteria</taxon>
        <taxon>Burkholderiales</taxon>
        <taxon>Oxalobacteraceae</taxon>
        <taxon>Herbaspirillum</taxon>
    </lineage>
</organism>
<dbReference type="GeneID" id="52091239"/>
<dbReference type="KEGG" id="hse:Hsero_3484"/>
<keyword evidence="1" id="KW-0812">Transmembrane</keyword>
<gene>
    <name evidence="2" type="ordered locus">Hsero_3484</name>
</gene>